<dbReference type="Proteomes" id="UP000199309">
    <property type="component" value="Unassembled WGS sequence"/>
</dbReference>
<dbReference type="SUPFAM" id="SSF117856">
    <property type="entry name" value="AF0104/ALDC/Ptd012-like"/>
    <property type="match status" value="1"/>
</dbReference>
<dbReference type="CDD" id="cd11378">
    <property type="entry name" value="DUF296"/>
    <property type="match status" value="1"/>
</dbReference>
<dbReference type="EMBL" id="FNHQ01000036">
    <property type="protein sequence ID" value="SDN30095.1"/>
    <property type="molecule type" value="Genomic_DNA"/>
</dbReference>
<evidence type="ECO:0000313" key="3">
    <source>
        <dbReference type="Proteomes" id="UP000199309"/>
    </source>
</evidence>
<dbReference type="RefSeq" id="WP_091652467.1">
    <property type="nucleotide sequence ID" value="NZ_FNHQ01000036.1"/>
</dbReference>
<dbReference type="PIRSF" id="PIRSF016702">
    <property type="entry name" value="DNA_bp_PD1"/>
    <property type="match status" value="1"/>
</dbReference>
<organism evidence="2 3">
    <name type="scientific">Megasphaera paucivorans</name>
    <dbReference type="NCBI Taxonomy" id="349095"/>
    <lineage>
        <taxon>Bacteria</taxon>
        <taxon>Bacillati</taxon>
        <taxon>Bacillota</taxon>
        <taxon>Negativicutes</taxon>
        <taxon>Veillonellales</taxon>
        <taxon>Veillonellaceae</taxon>
        <taxon>Megasphaera</taxon>
    </lineage>
</organism>
<reference evidence="2 3" key="1">
    <citation type="submission" date="2016-10" db="EMBL/GenBank/DDBJ databases">
        <authorList>
            <person name="de Groot N.N."/>
        </authorList>
    </citation>
    <scope>NUCLEOTIDE SEQUENCE [LARGE SCALE GENOMIC DNA]</scope>
    <source>
        <strain evidence="2 3">DSM 16981</strain>
    </source>
</reference>
<accession>A0A1H0A9D9</accession>
<evidence type="ECO:0000259" key="1">
    <source>
        <dbReference type="PROSITE" id="PS51742"/>
    </source>
</evidence>
<name>A0A1H0A9D9_9FIRM</name>
<dbReference type="Gene3D" id="3.30.1330.80">
    <property type="entry name" value="Hypothetical protein, similar to alpha- acetolactate decarboxylase, domain 2"/>
    <property type="match status" value="1"/>
</dbReference>
<protein>
    <recommendedName>
        <fullName evidence="1">PPC domain-containing protein</fullName>
    </recommendedName>
</protein>
<dbReference type="InterPro" id="IPR025707">
    <property type="entry name" value="DNA_bp_PD1"/>
</dbReference>
<gene>
    <name evidence="2" type="ORF">SAMN05660299_02486</name>
</gene>
<keyword evidence="3" id="KW-1185">Reference proteome</keyword>
<sequence>MDYRKIDETHIIARLDKGEEIVETLKVIAQKEHVNLAMIQGLGAVCEIVVGVFDVTAKKYKANQFTGSFEIVSLTGTIDSMRGNYYSHFHISVGDELGHVFGGHLNRAVISATGEVIITLIKGRIDRKYSEAVGLNLLEFA</sequence>
<dbReference type="PROSITE" id="PS51742">
    <property type="entry name" value="PPC"/>
    <property type="match status" value="1"/>
</dbReference>
<dbReference type="Pfam" id="PF03479">
    <property type="entry name" value="PCC"/>
    <property type="match status" value="1"/>
</dbReference>
<dbReference type="OrthoDB" id="9791702at2"/>
<dbReference type="AlphaFoldDB" id="A0A1H0A9D9"/>
<dbReference type="STRING" id="349095.SAMN05660299_02486"/>
<evidence type="ECO:0000313" key="2">
    <source>
        <dbReference type="EMBL" id="SDN30095.1"/>
    </source>
</evidence>
<proteinExistence type="predicted"/>
<feature type="domain" description="PPC" evidence="1">
    <location>
        <begin position="4"/>
        <end position="141"/>
    </location>
</feature>
<dbReference type="PANTHER" id="PTHR34988">
    <property type="entry name" value="PROTEIN, PUTATIVE-RELATED"/>
    <property type="match status" value="1"/>
</dbReference>
<dbReference type="InterPro" id="IPR005175">
    <property type="entry name" value="PPC_dom"/>
</dbReference>
<dbReference type="PANTHER" id="PTHR34988:SF1">
    <property type="entry name" value="DNA-BINDING PROTEIN"/>
    <property type="match status" value="1"/>
</dbReference>